<dbReference type="Pfam" id="PF13561">
    <property type="entry name" value="adh_short_C2"/>
    <property type="match status" value="1"/>
</dbReference>
<comment type="caution">
    <text evidence="3">The sequence shown here is derived from an EMBL/GenBank/DDBJ whole genome shotgun (WGS) entry which is preliminary data.</text>
</comment>
<evidence type="ECO:0000256" key="2">
    <source>
        <dbReference type="ARBA" id="ARBA00023002"/>
    </source>
</evidence>
<dbReference type="PANTHER" id="PTHR43477">
    <property type="entry name" value="DIHYDROANTICAPSIN 7-DEHYDROGENASE"/>
    <property type="match status" value="1"/>
</dbReference>
<accession>A0ABW6NJE3</accession>
<dbReference type="PRINTS" id="PR00081">
    <property type="entry name" value="GDHRDH"/>
</dbReference>
<keyword evidence="4" id="KW-1185">Reference proteome</keyword>
<dbReference type="InterPro" id="IPR051122">
    <property type="entry name" value="SDR_DHRS6-like"/>
</dbReference>
<dbReference type="NCBIfam" id="NF005754">
    <property type="entry name" value="PRK07578.1"/>
    <property type="match status" value="1"/>
</dbReference>
<dbReference type="InterPro" id="IPR002347">
    <property type="entry name" value="SDR_fam"/>
</dbReference>
<evidence type="ECO:0000256" key="1">
    <source>
        <dbReference type="ARBA" id="ARBA00006484"/>
    </source>
</evidence>
<dbReference type="CDD" id="cd11731">
    <property type="entry name" value="Lin1944_like_SDR_c"/>
    <property type="match status" value="1"/>
</dbReference>
<dbReference type="Gene3D" id="3.40.50.720">
    <property type="entry name" value="NAD(P)-binding Rossmann-like Domain"/>
    <property type="match status" value="1"/>
</dbReference>
<dbReference type="InterPro" id="IPR036291">
    <property type="entry name" value="NAD(P)-bd_dom_sf"/>
</dbReference>
<dbReference type="RefSeq" id="WP_387251457.1">
    <property type="nucleotide sequence ID" value="NZ_JBIALX010000005.1"/>
</dbReference>
<organism evidence="3 4">
    <name type="scientific">Nocardia africana</name>
    <dbReference type="NCBI Taxonomy" id="134964"/>
    <lineage>
        <taxon>Bacteria</taxon>
        <taxon>Bacillati</taxon>
        <taxon>Actinomycetota</taxon>
        <taxon>Actinomycetes</taxon>
        <taxon>Mycobacteriales</taxon>
        <taxon>Nocardiaceae</taxon>
        <taxon>Nocardia</taxon>
    </lineage>
</organism>
<dbReference type="PANTHER" id="PTHR43477:SF1">
    <property type="entry name" value="DIHYDROANTICAPSIN 7-DEHYDROGENASE"/>
    <property type="match status" value="1"/>
</dbReference>
<gene>
    <name evidence="3" type="ORF">ACFYTH_14570</name>
</gene>
<comment type="similarity">
    <text evidence="1">Belongs to the short-chain dehydrogenases/reductases (SDR) family.</text>
</comment>
<evidence type="ECO:0000313" key="3">
    <source>
        <dbReference type="EMBL" id="MFF0454582.1"/>
    </source>
</evidence>
<dbReference type="EMBL" id="JBIALX010000005">
    <property type="protein sequence ID" value="MFF0454582.1"/>
    <property type="molecule type" value="Genomic_DNA"/>
</dbReference>
<keyword evidence="2" id="KW-0560">Oxidoreductase</keyword>
<name>A0ABW6NJE3_9NOCA</name>
<sequence length="194" mass="19617">MRIVVIGATGTIGAALADALAADHDVVRASRRGAIRVDLADPGSIRALFTTVGNVDGVIAVAGSGRLAGVANSSDEEYFTGLDSKYLGQIHLVRQAAQLVNDGGFVTITSGVVPSAEAGLSFAAAVNSGLDGFVPAAAVEMPRGIRVNAVSPGWISETLESMGRDGSAGTPVSKVVASYLALIDGRTTGQVIRP</sequence>
<dbReference type="SUPFAM" id="SSF51735">
    <property type="entry name" value="NAD(P)-binding Rossmann-fold domains"/>
    <property type="match status" value="1"/>
</dbReference>
<reference evidence="3 4" key="1">
    <citation type="submission" date="2024-10" db="EMBL/GenBank/DDBJ databases">
        <title>The Natural Products Discovery Center: Release of the First 8490 Sequenced Strains for Exploring Actinobacteria Biosynthetic Diversity.</title>
        <authorList>
            <person name="Kalkreuter E."/>
            <person name="Kautsar S.A."/>
            <person name="Yang D."/>
            <person name="Bader C.D."/>
            <person name="Teijaro C.N."/>
            <person name="Fluegel L."/>
            <person name="Davis C.M."/>
            <person name="Simpson J.R."/>
            <person name="Lauterbach L."/>
            <person name="Steele A.D."/>
            <person name="Gui C."/>
            <person name="Meng S."/>
            <person name="Li G."/>
            <person name="Viehrig K."/>
            <person name="Ye F."/>
            <person name="Su P."/>
            <person name="Kiefer A.F."/>
            <person name="Nichols A."/>
            <person name="Cepeda A.J."/>
            <person name="Yan W."/>
            <person name="Fan B."/>
            <person name="Jiang Y."/>
            <person name="Adhikari A."/>
            <person name="Zheng C.-J."/>
            <person name="Schuster L."/>
            <person name="Cowan T.M."/>
            <person name="Smanski M.J."/>
            <person name="Chevrette M.G."/>
            <person name="De Carvalho L.P.S."/>
            <person name="Shen B."/>
        </authorList>
    </citation>
    <scope>NUCLEOTIDE SEQUENCE [LARGE SCALE GENOMIC DNA]</scope>
    <source>
        <strain evidence="3 4">NPDC004550</strain>
    </source>
</reference>
<evidence type="ECO:0000313" key="4">
    <source>
        <dbReference type="Proteomes" id="UP001601521"/>
    </source>
</evidence>
<protein>
    <submittedName>
        <fullName evidence="3">Short chain dehydrogenase</fullName>
    </submittedName>
</protein>
<proteinExistence type="inferred from homology"/>
<dbReference type="Proteomes" id="UP001601521">
    <property type="component" value="Unassembled WGS sequence"/>
</dbReference>